<protein>
    <submittedName>
        <fullName evidence="2">Uncharacterized protein</fullName>
    </submittedName>
</protein>
<evidence type="ECO:0000256" key="1">
    <source>
        <dbReference type="SAM" id="MobiDB-lite"/>
    </source>
</evidence>
<feature type="region of interest" description="Disordered" evidence="1">
    <location>
        <begin position="208"/>
        <end position="251"/>
    </location>
</feature>
<proteinExistence type="predicted"/>
<feature type="compositionally biased region" description="Acidic residues" evidence="1">
    <location>
        <begin position="591"/>
        <end position="600"/>
    </location>
</feature>
<feature type="region of interest" description="Disordered" evidence="1">
    <location>
        <begin position="375"/>
        <end position="600"/>
    </location>
</feature>
<feature type="compositionally biased region" description="Basic and acidic residues" evidence="1">
    <location>
        <begin position="312"/>
        <end position="330"/>
    </location>
</feature>
<accession>A0A6S6VVK5</accession>
<feature type="region of interest" description="Disordered" evidence="1">
    <location>
        <begin position="312"/>
        <end position="335"/>
    </location>
</feature>
<reference evidence="2" key="1">
    <citation type="submission" date="2021-02" db="EMBL/GenBank/DDBJ databases">
        <authorList>
            <person name="Syme A R."/>
            <person name="Syme A R."/>
            <person name="Moolhuijzen P."/>
        </authorList>
    </citation>
    <scope>NUCLEOTIDE SEQUENCE</scope>
    <source>
        <strain evidence="2">W1-1</strain>
    </source>
</reference>
<sequence>MTTSRPSTSKDAGPPRMPFASAEALLWGPEMKKQHAYLLTEMRALQKQHEGYNTRIQTTEAVADAAEAATVRIRHLEQKLAAIEAEDDDKVFEKWAAGELARLDAFVDANKDFRQKMIELGTVVLRVTEDVDGLKGVEVGIEGVMRRLEVLERGRREDAKKIQRLEGEILRFGEKEAEMNSKKSDKKERLVFDDERRLVGDYSILESTQSMTRRVEPNHALNDDHPNRRTKTPPQTLDADTSDSTTEPDDELMILPKPGPQVIPGNVQVPQSPAIHEKAPISIDLMSPRKDLLSSARRRLLQRPSIHESKLPRLVEEEIPHESPVQDRRSFPRNSPAETQIVDRSLQAMAPLAQEIHALPTSEPPATQIVNRAISKKRKQPDSAPPTQRQTRSQAKKSRDMEVEDEQEQASETLIQPTQFVGPKTLPRKKIKTDAAPAITSSKARPGRATQGATKPRGRPKKETVDVDSNEKKPVGSTQPVTARPRKSRAKAAISPTKKTAPIPAAQRAVSPPEQRRLMVTLPSPRKMAASGLDDSENTQISAADRVKISPRKAATTSPFKVTPKPLSTRSKIVQASPSAERGGHDGGLIPDEEDELLFT</sequence>
<gene>
    <name evidence="2" type="ORF">PTTW11_01364</name>
</gene>
<dbReference type="EMBL" id="HG992977">
    <property type="protein sequence ID" value="CAE7002275.1"/>
    <property type="molecule type" value="Genomic_DNA"/>
</dbReference>
<evidence type="ECO:0000313" key="3">
    <source>
        <dbReference type="Proteomes" id="UP000472372"/>
    </source>
</evidence>
<evidence type="ECO:0000313" key="2">
    <source>
        <dbReference type="EMBL" id="CAE7002275.1"/>
    </source>
</evidence>
<feature type="compositionally biased region" description="Polar residues" evidence="1">
    <location>
        <begin position="555"/>
        <end position="578"/>
    </location>
</feature>
<dbReference type="AlphaFoldDB" id="A0A6S6VVK5"/>
<feature type="compositionally biased region" description="Polar residues" evidence="1">
    <location>
        <begin position="410"/>
        <end position="419"/>
    </location>
</feature>
<name>A0A6S6VVK5_9PLEO</name>
<organism evidence="2 3">
    <name type="scientific">Pyrenophora teres f. teres</name>
    <dbReference type="NCBI Taxonomy" id="97479"/>
    <lineage>
        <taxon>Eukaryota</taxon>
        <taxon>Fungi</taxon>
        <taxon>Dikarya</taxon>
        <taxon>Ascomycota</taxon>
        <taxon>Pezizomycotina</taxon>
        <taxon>Dothideomycetes</taxon>
        <taxon>Pleosporomycetidae</taxon>
        <taxon>Pleosporales</taxon>
        <taxon>Pleosporineae</taxon>
        <taxon>Pleosporaceae</taxon>
        <taxon>Pyrenophora</taxon>
    </lineage>
</organism>
<feature type="compositionally biased region" description="Basic and acidic residues" evidence="1">
    <location>
        <begin position="461"/>
        <end position="474"/>
    </location>
</feature>
<feature type="compositionally biased region" description="Basic and acidic residues" evidence="1">
    <location>
        <begin position="213"/>
        <end position="227"/>
    </location>
</feature>
<dbReference type="Proteomes" id="UP000472372">
    <property type="component" value="Chromosome 1"/>
</dbReference>